<feature type="transmembrane region" description="Helical" evidence="6">
    <location>
        <begin position="38"/>
        <end position="60"/>
    </location>
</feature>
<evidence type="ECO:0000256" key="5">
    <source>
        <dbReference type="ARBA" id="ARBA00023136"/>
    </source>
</evidence>
<feature type="transmembrane region" description="Helical" evidence="6">
    <location>
        <begin position="421"/>
        <end position="442"/>
    </location>
</feature>
<feature type="domain" description="ABC3 transporter permease C-terminal" evidence="7">
    <location>
        <begin position="671"/>
        <end position="782"/>
    </location>
</feature>
<keyword evidence="4 6" id="KW-1133">Transmembrane helix</keyword>
<feature type="transmembrane region" description="Helical" evidence="6">
    <location>
        <begin position="755"/>
        <end position="775"/>
    </location>
</feature>
<sequence length="790" mass="83285">MSTTTTTSGGGLRGWARDLGMGVRFAVGGGREGWIRTLLTALGVGLGVTLLLAASTIPAIQAHRTERRLAATPTEADGPLAPSASTLVVADLRTQFRDRPLTGRMLRPDGPAAPAPPGVAALPKPGEMVLSPALREFLAEPGNALLRQRLPFRDTGTIGPAGLAGPAELKYYLGSATLSTDNGGVRVAGFGAERKSEPLDPQLLMLVIVGCVVLLMPVAIFIATAVRFGGERRDRRLAALRLIGADARMARRTAAGEALFGAVCGVLVGAALFLVGRQFVGGITIWDTNAFPSDLTPNPLLAALIVLVVPLAAVVVTLLALRRVAIEPLGVVRSGAGRRRRLWWRLPFPLGGLALLLANGGTSGAQSVVNPFLIAGGATLFLLGVTLLLPWIVDAVVGLFRGGPVPWQLAVRRLQLSGGAAARAVSGITVAVAGAIALQLLFSAIQGDFMKITGQDSKRAQLEVSLPTHDVATIRKMTREYQRTPGVRGVIAAIDTTASRPGPLRKGEPFIPSTSVTVGDCASLSELAHTGPCKDGDVFIVRDHTGQVDDSYIRQTARPGAAVDFAWPDRTGQPPRPRLWTIPKDARAIESRPDPMGMPSFGLFATPGALDTALLDEPQARAMIKIDPRFPDAVEHARNTAARIDPLTSVHALQNMERDAQYASVRTGLLVASTATLALIAASMLVTMVEQLRERRRLLSVLVAFGTRRATLAWSVLWQTAVPVALGLVLSVAGGAGLGLALLRMAGKSTVDWSVIWPLVAAGSGLVLVVTLLSLPPLWRMMRPDGLRTE</sequence>
<keyword evidence="5 6" id="KW-0472">Membrane</keyword>
<dbReference type="AlphaFoldDB" id="A0A401R6V8"/>
<feature type="transmembrane region" description="Helical" evidence="6">
    <location>
        <begin position="258"/>
        <end position="280"/>
    </location>
</feature>
<evidence type="ECO:0000256" key="4">
    <source>
        <dbReference type="ARBA" id="ARBA00022989"/>
    </source>
</evidence>
<proteinExistence type="predicted"/>
<reference evidence="8 9" key="1">
    <citation type="journal article" date="2019" name="Microbiol. Resour. Announc.">
        <title>Draft Genome Sequence of the Most Traditional epsilon-Poly-l-Lysine Producer, Streptomyces albulus NBRC14147.</title>
        <authorList>
            <person name="Yamanaka K."/>
            <person name="Hamano Y."/>
        </authorList>
    </citation>
    <scope>NUCLEOTIDE SEQUENCE [LARGE SCALE GENOMIC DNA]</scope>
    <source>
        <strain evidence="8 9">NBRC 14147</strain>
    </source>
</reference>
<feature type="transmembrane region" description="Helical" evidence="6">
    <location>
        <begin position="668"/>
        <end position="686"/>
    </location>
</feature>
<feature type="domain" description="ABC3 transporter permease C-terminal" evidence="7">
    <location>
        <begin position="212"/>
        <end position="325"/>
    </location>
</feature>
<feature type="transmembrane region" description="Helical" evidence="6">
    <location>
        <begin position="203"/>
        <end position="226"/>
    </location>
</feature>
<dbReference type="Pfam" id="PF02687">
    <property type="entry name" value="FtsX"/>
    <property type="match status" value="2"/>
</dbReference>
<accession>A0A401R6V8</accession>
<keyword evidence="2" id="KW-1003">Cell membrane</keyword>
<evidence type="ECO:0000256" key="1">
    <source>
        <dbReference type="ARBA" id="ARBA00004651"/>
    </source>
</evidence>
<dbReference type="PANTHER" id="PTHR30287:SF2">
    <property type="entry name" value="BLL1001 PROTEIN"/>
    <property type="match status" value="1"/>
</dbReference>
<feature type="transmembrane region" description="Helical" evidence="6">
    <location>
        <begin position="342"/>
        <end position="360"/>
    </location>
</feature>
<dbReference type="Proteomes" id="UP000288351">
    <property type="component" value="Unassembled WGS sequence"/>
</dbReference>
<feature type="transmembrane region" description="Helical" evidence="6">
    <location>
        <begin position="724"/>
        <end position="743"/>
    </location>
</feature>
<dbReference type="PANTHER" id="PTHR30287">
    <property type="entry name" value="MEMBRANE COMPONENT OF PREDICTED ABC SUPERFAMILY METABOLITE UPTAKE TRANSPORTER"/>
    <property type="match status" value="1"/>
</dbReference>
<feature type="transmembrane region" description="Helical" evidence="6">
    <location>
        <begin position="300"/>
        <end position="321"/>
    </location>
</feature>
<evidence type="ECO:0000256" key="6">
    <source>
        <dbReference type="SAM" id="Phobius"/>
    </source>
</evidence>
<comment type="caution">
    <text evidence="8">The sequence shown here is derived from an EMBL/GenBank/DDBJ whole genome shotgun (WGS) entry which is preliminary data.</text>
</comment>
<evidence type="ECO:0000259" key="7">
    <source>
        <dbReference type="Pfam" id="PF02687"/>
    </source>
</evidence>
<dbReference type="EMBL" id="BHXC01000007">
    <property type="protein sequence ID" value="GCB93335.1"/>
    <property type="molecule type" value="Genomic_DNA"/>
</dbReference>
<name>A0A401R6V8_STRNR</name>
<dbReference type="RefSeq" id="WP_016570295.1">
    <property type="nucleotide sequence ID" value="NZ_BHXC01000007.1"/>
</dbReference>
<comment type="subcellular location">
    <subcellularLocation>
        <location evidence="1">Cell membrane</location>
        <topology evidence="1">Multi-pass membrane protein</topology>
    </subcellularLocation>
</comment>
<dbReference type="InterPro" id="IPR003838">
    <property type="entry name" value="ABC3_permease_C"/>
</dbReference>
<evidence type="ECO:0000256" key="3">
    <source>
        <dbReference type="ARBA" id="ARBA00022692"/>
    </source>
</evidence>
<feature type="transmembrane region" description="Helical" evidence="6">
    <location>
        <begin position="372"/>
        <end position="400"/>
    </location>
</feature>
<evidence type="ECO:0000256" key="2">
    <source>
        <dbReference type="ARBA" id="ARBA00022475"/>
    </source>
</evidence>
<gene>
    <name evidence="8" type="ORF">SALB_06116</name>
</gene>
<evidence type="ECO:0000313" key="9">
    <source>
        <dbReference type="Proteomes" id="UP000288351"/>
    </source>
</evidence>
<dbReference type="InterPro" id="IPR038766">
    <property type="entry name" value="Membrane_comp_ABC_pdt"/>
</dbReference>
<evidence type="ECO:0000313" key="8">
    <source>
        <dbReference type="EMBL" id="GCB93335.1"/>
    </source>
</evidence>
<organism evidence="8 9">
    <name type="scientific">Streptomyces noursei</name>
    <name type="common">Streptomyces albulus</name>
    <dbReference type="NCBI Taxonomy" id="1971"/>
    <lineage>
        <taxon>Bacteria</taxon>
        <taxon>Bacillati</taxon>
        <taxon>Actinomycetota</taxon>
        <taxon>Actinomycetes</taxon>
        <taxon>Kitasatosporales</taxon>
        <taxon>Streptomycetaceae</taxon>
        <taxon>Streptomyces</taxon>
    </lineage>
</organism>
<dbReference type="GO" id="GO:0005886">
    <property type="term" value="C:plasma membrane"/>
    <property type="evidence" value="ECO:0007669"/>
    <property type="project" value="UniProtKB-SubCell"/>
</dbReference>
<protein>
    <submittedName>
        <fullName evidence="8">Membrane protein</fullName>
    </submittedName>
</protein>
<keyword evidence="3 6" id="KW-0812">Transmembrane</keyword>